<evidence type="ECO:0000313" key="4">
    <source>
        <dbReference type="Proteomes" id="UP001501645"/>
    </source>
</evidence>
<evidence type="ECO:0000313" key="3">
    <source>
        <dbReference type="EMBL" id="GAA4770992.1"/>
    </source>
</evidence>
<reference evidence="4" key="1">
    <citation type="journal article" date="2019" name="Int. J. Syst. Evol. Microbiol.">
        <title>The Global Catalogue of Microorganisms (GCM) 10K type strain sequencing project: providing services to taxonomists for standard genome sequencing and annotation.</title>
        <authorList>
            <consortium name="The Broad Institute Genomics Platform"/>
            <consortium name="The Broad Institute Genome Sequencing Center for Infectious Disease"/>
            <person name="Wu L."/>
            <person name="Ma J."/>
        </authorList>
    </citation>
    <scope>NUCLEOTIDE SEQUENCE [LARGE SCALE GENOMIC DNA]</scope>
    <source>
        <strain evidence="4">JCM 18537</strain>
    </source>
</reference>
<dbReference type="InterPro" id="IPR013783">
    <property type="entry name" value="Ig-like_fold"/>
</dbReference>
<proteinExistence type="predicted"/>
<dbReference type="Gene3D" id="2.60.40.10">
    <property type="entry name" value="Immunoglobulins"/>
    <property type="match status" value="1"/>
</dbReference>
<protein>
    <submittedName>
        <fullName evidence="3">DUF1593 domain-containing protein</fullName>
    </submittedName>
</protein>
<organism evidence="3 4">
    <name type="scientific">Microbacterium gilvum</name>
    <dbReference type="NCBI Taxonomy" id="1336204"/>
    <lineage>
        <taxon>Bacteria</taxon>
        <taxon>Bacillati</taxon>
        <taxon>Actinomycetota</taxon>
        <taxon>Actinomycetes</taxon>
        <taxon>Micrococcales</taxon>
        <taxon>Microbacteriaceae</taxon>
        <taxon>Microbacterium</taxon>
    </lineage>
</organism>
<dbReference type="Gene3D" id="3.90.245.10">
    <property type="entry name" value="Ribonucleoside hydrolase-like"/>
    <property type="match status" value="1"/>
</dbReference>
<feature type="domain" description="Cellulose-binding Sde182 nucleoside hydrolase-like" evidence="1">
    <location>
        <begin position="6"/>
        <end position="315"/>
    </location>
</feature>
<dbReference type="Pfam" id="PF21027">
    <property type="entry name" value="Sde0182_C"/>
    <property type="match status" value="1"/>
</dbReference>
<name>A0ABP9A0Z2_9MICO</name>
<dbReference type="SUPFAM" id="SSF53590">
    <property type="entry name" value="Nucleoside hydrolase"/>
    <property type="match status" value="1"/>
</dbReference>
<dbReference type="Pfam" id="PF07632">
    <property type="entry name" value="Sde182_NH-like"/>
    <property type="match status" value="1"/>
</dbReference>
<feature type="domain" description="Cellulose-binding Sde182 C-terminal" evidence="2">
    <location>
        <begin position="396"/>
        <end position="465"/>
    </location>
</feature>
<dbReference type="InterPro" id="IPR011483">
    <property type="entry name" value="Sde182_NH-like"/>
</dbReference>
<dbReference type="EMBL" id="BAABKO010000002">
    <property type="protein sequence ID" value="GAA4770992.1"/>
    <property type="molecule type" value="Genomic_DNA"/>
</dbReference>
<keyword evidence="4" id="KW-1185">Reference proteome</keyword>
<comment type="caution">
    <text evidence="3">The sequence shown here is derived from an EMBL/GenBank/DDBJ whole genome shotgun (WGS) entry which is preliminary data.</text>
</comment>
<evidence type="ECO:0000259" key="2">
    <source>
        <dbReference type="Pfam" id="PF21027"/>
    </source>
</evidence>
<accession>A0ABP9A0Z2</accession>
<evidence type="ECO:0000259" key="1">
    <source>
        <dbReference type="Pfam" id="PF07632"/>
    </source>
</evidence>
<dbReference type="Proteomes" id="UP001501645">
    <property type="component" value="Unassembled WGS sequence"/>
</dbReference>
<sequence>MVNDARIIVTTDPELDDLNSMLRLLLYSNEIDIAALVYSSSRFHYTGDPARGIAPHRWPAPGARLHIDEAVDAYAEAYESLRRHDARYPHPERLRSITAMGNVATEGDMAAPTPGSDLVRDVLLADAPGQVFAQAWGGTNTIARALLSIEEEYADTAEWDEVRARIVGRTVITSFAEQDGTFAEYIRPHWPDLEFRDVATTAWGYFAWDVVAPEAQKYLTAEWMRENVSSVGPIGAAYRVWGDGRQMADGFDDEDYFGIPDATREELEATGYRVWAPLRENGAWISEGDTSNVAMHIDNGLRNAEHPSFGGWGGRQVPHADDPKRWTSVGFGPWDPSAPMVDAGEVAQWFGAFQRDLAARLRWTVAAPEDANHAPRVVVEGPLDRGVRPGERVELAFSTADPDGDAVAVSARIVAGDGTVSVSEAGCVVDVAADAQPGTAIQVIVEAVDDGTPALTGYARFVLTVG</sequence>
<dbReference type="InterPro" id="IPR048527">
    <property type="entry name" value="Sde182_C"/>
</dbReference>
<dbReference type="InterPro" id="IPR036452">
    <property type="entry name" value="Ribo_hydro-like"/>
</dbReference>
<gene>
    <name evidence="3" type="ORF">GCM10023351_13580</name>
</gene>